<evidence type="ECO:0000313" key="8">
    <source>
        <dbReference type="Proteomes" id="UP000323521"/>
    </source>
</evidence>
<dbReference type="Proteomes" id="UP000323521">
    <property type="component" value="Chromosome"/>
</dbReference>
<evidence type="ECO:0000313" key="7">
    <source>
        <dbReference type="EMBL" id="ATW28479.1"/>
    </source>
</evidence>
<feature type="transmembrane region" description="Helical" evidence="6">
    <location>
        <begin position="275"/>
        <end position="294"/>
    </location>
</feature>
<dbReference type="InterPro" id="IPR001248">
    <property type="entry name" value="Pur-cyt_permease"/>
</dbReference>
<dbReference type="PANTHER" id="PTHR30569:SF0">
    <property type="entry name" value="CYTOSINE PERMEASE"/>
    <property type="match status" value="1"/>
</dbReference>
<keyword evidence="3 6" id="KW-0812">Transmembrane</keyword>
<name>A0A3G1L1I2_FORW1</name>
<dbReference type="Gene3D" id="1.10.4160.10">
    <property type="entry name" value="Hydantoin permease"/>
    <property type="match status" value="1"/>
</dbReference>
<comment type="similarity">
    <text evidence="2">Belongs to the purine-cytosine permease (2.A.39) family.</text>
</comment>
<feature type="transmembrane region" description="Helical" evidence="6">
    <location>
        <begin position="387"/>
        <end position="407"/>
    </location>
</feature>
<dbReference type="PANTHER" id="PTHR30569">
    <property type="entry name" value="CYTOSINE TRANSPORTER CODB"/>
    <property type="match status" value="1"/>
</dbReference>
<comment type="subcellular location">
    <subcellularLocation>
        <location evidence="1">Membrane</location>
        <topology evidence="1">Multi-pass membrane protein</topology>
    </subcellularLocation>
</comment>
<accession>A0A3G1L1I2</accession>
<evidence type="ECO:0000256" key="4">
    <source>
        <dbReference type="ARBA" id="ARBA00022989"/>
    </source>
</evidence>
<feature type="transmembrane region" description="Helical" evidence="6">
    <location>
        <begin position="229"/>
        <end position="255"/>
    </location>
</feature>
<feature type="transmembrane region" description="Helical" evidence="6">
    <location>
        <begin position="413"/>
        <end position="434"/>
    </location>
</feature>
<reference evidence="7 8" key="1">
    <citation type="submission" date="2016-10" db="EMBL/GenBank/DDBJ databases">
        <title>Complete Genome Sequence of Peptococcaceae strain DCMF.</title>
        <authorList>
            <person name="Edwards R.J."/>
            <person name="Holland S.I."/>
            <person name="Deshpande N.P."/>
            <person name="Wong Y.K."/>
            <person name="Ertan H."/>
            <person name="Manefield M."/>
            <person name="Russell T.L."/>
            <person name="Lee M.J."/>
        </authorList>
    </citation>
    <scope>NUCLEOTIDE SEQUENCE [LARGE SCALE GENOMIC DNA]</scope>
    <source>
        <strain evidence="7 8">DCMF</strain>
    </source>
</reference>
<dbReference type="Pfam" id="PF02133">
    <property type="entry name" value="Transp_cyt_pur"/>
    <property type="match status" value="1"/>
</dbReference>
<feature type="transmembrane region" description="Helical" evidence="6">
    <location>
        <begin position="158"/>
        <end position="176"/>
    </location>
</feature>
<dbReference type="EMBL" id="CP017634">
    <property type="protein sequence ID" value="ATW28479.1"/>
    <property type="molecule type" value="Genomic_DNA"/>
</dbReference>
<feature type="transmembrane region" description="Helical" evidence="6">
    <location>
        <begin position="126"/>
        <end position="146"/>
    </location>
</feature>
<dbReference type="AlphaFoldDB" id="A0A3G1L1I2"/>
<gene>
    <name evidence="7" type="ORF">DCMF_08835</name>
</gene>
<feature type="transmembrane region" description="Helical" evidence="6">
    <location>
        <begin position="25"/>
        <end position="45"/>
    </location>
</feature>
<feature type="transmembrane region" description="Helical" evidence="6">
    <location>
        <begin position="83"/>
        <end position="106"/>
    </location>
</feature>
<dbReference type="KEGG" id="fwa:DCMF_08835"/>
<evidence type="ECO:0000256" key="3">
    <source>
        <dbReference type="ARBA" id="ARBA00022692"/>
    </source>
</evidence>
<proteinExistence type="inferred from homology"/>
<feature type="transmembrane region" description="Helical" evidence="6">
    <location>
        <begin position="51"/>
        <end position="71"/>
    </location>
</feature>
<organism evidence="7 8">
    <name type="scientific">Formimonas warabiya</name>
    <dbReference type="NCBI Taxonomy" id="1761012"/>
    <lineage>
        <taxon>Bacteria</taxon>
        <taxon>Bacillati</taxon>
        <taxon>Bacillota</taxon>
        <taxon>Clostridia</taxon>
        <taxon>Eubacteriales</taxon>
        <taxon>Peptococcaceae</taxon>
        <taxon>Candidatus Formimonas</taxon>
    </lineage>
</organism>
<dbReference type="InterPro" id="IPR030191">
    <property type="entry name" value="CodB"/>
</dbReference>
<evidence type="ECO:0000256" key="6">
    <source>
        <dbReference type="SAM" id="Phobius"/>
    </source>
</evidence>
<protein>
    <recommendedName>
        <fullName evidence="9">Cytosine permease</fullName>
    </recommendedName>
</protein>
<feature type="transmembrane region" description="Helical" evidence="6">
    <location>
        <begin position="343"/>
        <end position="366"/>
    </location>
</feature>
<feature type="transmembrane region" description="Helical" evidence="6">
    <location>
        <begin position="315"/>
        <end position="337"/>
    </location>
</feature>
<dbReference type="GO" id="GO:0015209">
    <property type="term" value="F:cytosine transmembrane transporter activity"/>
    <property type="evidence" value="ECO:0007669"/>
    <property type="project" value="InterPro"/>
</dbReference>
<sequence length="452" mass="48910">MEDRHIGFWDMTATWMGANCQPSSWYIGGVIAAVGLGGALGITLVANPITYLVLMLIGYMGYKIGTTTMGITRVPFGIQGSRLLSVVNAISLVGWGAVANFIAAISMSYLFNSLFGWPYYGEPGDWWVLAIGAVINGVLSLIFVAIGGSRSLAFVEKVMMVGLLILSTWITIKVLGTYSLAQIAAWRPDESVRMPFGAGVDAMAAFSIGWPICAAEYTRYTKNKISSTLAPFIGANLAIYWFALVGTLGVIAVAIQTGTFDPNYSDPSSVATQLGLGWAALIVVIFATVTTNLINIYSGSVSVANIMPKLDMKKIIWIIGVISILVSLIPLIVGSFLDTFMAFLSNYIGLIFPPVMAILVVDYYLIRKGNYQVDKFDQIGGPYWYSGGFNWYAIASWAISIAVYLFLRKINFGINSTGSLLPGFVLSLIIYWVLAKIGVSSKAYQDVNSLRA</sequence>
<evidence type="ECO:0008006" key="9">
    <source>
        <dbReference type="Google" id="ProtNLM"/>
    </source>
</evidence>
<keyword evidence="4 6" id="KW-1133">Transmembrane helix</keyword>
<keyword evidence="5 6" id="KW-0472">Membrane</keyword>
<evidence type="ECO:0000256" key="5">
    <source>
        <dbReference type="ARBA" id="ARBA00023136"/>
    </source>
</evidence>
<dbReference type="GO" id="GO:0005886">
    <property type="term" value="C:plasma membrane"/>
    <property type="evidence" value="ECO:0007669"/>
    <property type="project" value="TreeGrafter"/>
</dbReference>
<evidence type="ECO:0000256" key="1">
    <source>
        <dbReference type="ARBA" id="ARBA00004141"/>
    </source>
</evidence>
<feature type="transmembrane region" description="Helical" evidence="6">
    <location>
        <begin position="196"/>
        <end position="217"/>
    </location>
</feature>
<keyword evidence="8" id="KW-1185">Reference proteome</keyword>
<evidence type="ECO:0000256" key="2">
    <source>
        <dbReference type="ARBA" id="ARBA00008974"/>
    </source>
</evidence>